<dbReference type="PANTHER" id="PTHR42933">
    <property type="entry name" value="SLR6095 PROTEIN"/>
    <property type="match status" value="1"/>
</dbReference>
<organism evidence="11 12">
    <name type="scientific">Candidatus Taylorbacteria bacterium RIFCSPHIGHO2_02_FULL_46_13</name>
    <dbReference type="NCBI Taxonomy" id="1802312"/>
    <lineage>
        <taxon>Bacteria</taxon>
        <taxon>Candidatus Tayloriibacteriota</taxon>
    </lineage>
</organism>
<dbReference type="InterPro" id="IPR051537">
    <property type="entry name" value="DNA_Adenine_Mtase"/>
</dbReference>
<reference evidence="11 12" key="1">
    <citation type="journal article" date="2016" name="Nat. Commun.">
        <title>Thousands of microbial genomes shed light on interconnected biogeochemical processes in an aquifer system.</title>
        <authorList>
            <person name="Anantharaman K."/>
            <person name="Brown C.T."/>
            <person name="Hug L.A."/>
            <person name="Sharon I."/>
            <person name="Castelle C.J."/>
            <person name="Probst A.J."/>
            <person name="Thomas B.C."/>
            <person name="Singh A."/>
            <person name="Wilkins M.J."/>
            <person name="Karaoz U."/>
            <person name="Brodie E.L."/>
            <person name="Williams K.H."/>
            <person name="Hubbard S.S."/>
            <person name="Banfield J.F."/>
        </authorList>
    </citation>
    <scope>NUCLEOTIDE SEQUENCE [LARGE SCALE GENOMIC DNA]</scope>
</reference>
<keyword evidence="6" id="KW-0680">Restriction system</keyword>
<dbReference type="STRING" id="1802312.A3C06_01180"/>
<evidence type="ECO:0000256" key="8">
    <source>
        <dbReference type="ARBA" id="ARBA00047942"/>
    </source>
</evidence>
<dbReference type="Pfam" id="PF01420">
    <property type="entry name" value="Methylase_S"/>
    <property type="match status" value="1"/>
</dbReference>
<feature type="domain" description="Type I restriction modification DNA specificity" evidence="9">
    <location>
        <begin position="636"/>
        <end position="786"/>
    </location>
</feature>
<evidence type="ECO:0000313" key="12">
    <source>
        <dbReference type="Proteomes" id="UP000177565"/>
    </source>
</evidence>
<name>A0A1G2MTC5_9BACT</name>
<accession>A0A1G2MTC5</accession>
<dbReference type="Gene3D" id="3.90.220.20">
    <property type="entry name" value="DNA methylase specificity domains"/>
    <property type="match status" value="1"/>
</dbReference>
<dbReference type="AlphaFoldDB" id="A0A1G2MTC5"/>
<dbReference type="InterPro" id="IPR003356">
    <property type="entry name" value="DNA_methylase_A-5"/>
</dbReference>
<dbReference type="EMBL" id="MHRQ01000012">
    <property type="protein sequence ID" value="OHA27095.1"/>
    <property type="molecule type" value="Genomic_DNA"/>
</dbReference>
<dbReference type="GO" id="GO:0008170">
    <property type="term" value="F:N-methyltransferase activity"/>
    <property type="evidence" value="ECO:0007669"/>
    <property type="project" value="InterPro"/>
</dbReference>
<sequence length="793" mass="90701">MSRNEKWTENFVRKRLASVGITDEGGFVVDEQKSDNPRVEKLLKSASKSGNSVGKPEFLISHKKANKDFLIVIECKALTKNHVSETRDQYKDFAVDGVLLYASHLAKEFNVIAVAVSGQSEQEIKIDTFLNPKGVGSATVLTDEKKVPVKQVVSWEDYIRYATYDENLAQARKSGLNKFSRDLHDYMRDYAKITEAQKPLLVSGVLIALMEEGFRRAYSTYEKQDLAKKTFEVIRDKIKKAQLGANQEEKKKAVINAFSFIEHHPELQKFDKKRNESPLAHIVRDIDEKVRPFTQDPNHYDYDVIGNFYGEFIRYTGGDGKGLGIVLTPKHITDMFADLAKLNKNSVVLDTCCGTGGFLISAMKKMTEGLDEREQVKILENSLFGVEQEPNMFALAVSNMILRGDGKTNLYQGDCFDEEIFKQVKGKATAGFINPPFSQRGDDRHEWNYVITLLDALQKNATGIVIVPMQLAIDQNQLRERLLKEHRLEAVMSMPNDLFYPIGIVSCVMVFTAHVPHDSDKHHETWFGSWKDDGFRKDRNEGRIPTSRWLEIREKWIEMFRRKEIAGKSVWKRVVVNDEWCAEAYLETDYSVLDDKDFKQVVLTYIAYKVRGGSLSFVKEFLGKSAKQKLIFSDRTWTWFRYEDLFDVKIGKSVDLNKLGQSEDGINYVGRTEENNAITAKVLNDGSFIVYEGNCITVPMVGNELKSSYQTEPFCVSQNIAILYPKGFALNLYNAQFLNTIIRRDAFRFAYGRTLSLDRLRMLKIKLPVSKKGDPDWQFMDDYIKSLLHSSAI</sequence>
<dbReference type="SUPFAM" id="SSF53335">
    <property type="entry name" value="S-adenosyl-L-methionine-dependent methyltransferases"/>
    <property type="match status" value="1"/>
</dbReference>
<evidence type="ECO:0000256" key="7">
    <source>
        <dbReference type="ARBA" id="ARBA00023125"/>
    </source>
</evidence>
<keyword evidence="3" id="KW-0489">Methyltransferase</keyword>
<dbReference type="InterPro" id="IPR029063">
    <property type="entry name" value="SAM-dependent_MTases_sf"/>
</dbReference>
<keyword evidence="7" id="KW-0238">DNA-binding</keyword>
<comment type="caution">
    <text evidence="11">The sequence shown here is derived from an EMBL/GenBank/DDBJ whole genome shotgun (WGS) entry which is preliminary data.</text>
</comment>
<evidence type="ECO:0000256" key="3">
    <source>
        <dbReference type="ARBA" id="ARBA00022603"/>
    </source>
</evidence>
<dbReference type="PANTHER" id="PTHR42933:SF3">
    <property type="entry name" value="TYPE I RESTRICTION ENZYME MJAVIII METHYLASE SUBUNIT"/>
    <property type="match status" value="1"/>
</dbReference>
<evidence type="ECO:0000259" key="9">
    <source>
        <dbReference type="Pfam" id="PF01420"/>
    </source>
</evidence>
<dbReference type="InterPro" id="IPR044946">
    <property type="entry name" value="Restrct_endonuc_typeI_TRD_sf"/>
</dbReference>
<evidence type="ECO:0000256" key="5">
    <source>
        <dbReference type="ARBA" id="ARBA00022691"/>
    </source>
</evidence>
<keyword evidence="4" id="KW-0808">Transferase</keyword>
<comment type="similarity">
    <text evidence="1">Belongs to the type-I restriction system S methylase family.</text>
</comment>
<evidence type="ECO:0000256" key="6">
    <source>
        <dbReference type="ARBA" id="ARBA00022747"/>
    </source>
</evidence>
<dbReference type="InterPro" id="IPR000055">
    <property type="entry name" value="Restrct_endonuc_typeI_TRD"/>
</dbReference>
<evidence type="ECO:0000313" key="11">
    <source>
        <dbReference type="EMBL" id="OHA27095.1"/>
    </source>
</evidence>
<dbReference type="GO" id="GO:0003677">
    <property type="term" value="F:DNA binding"/>
    <property type="evidence" value="ECO:0007669"/>
    <property type="project" value="UniProtKB-KW"/>
</dbReference>
<gene>
    <name evidence="11" type="ORF">A3C06_01180</name>
</gene>
<evidence type="ECO:0000256" key="1">
    <source>
        <dbReference type="ARBA" id="ARBA00010923"/>
    </source>
</evidence>
<dbReference type="PRINTS" id="PR00507">
    <property type="entry name" value="N12N6MTFRASE"/>
</dbReference>
<evidence type="ECO:0000256" key="4">
    <source>
        <dbReference type="ARBA" id="ARBA00022679"/>
    </source>
</evidence>
<proteinExistence type="inferred from homology"/>
<dbReference type="EC" id="2.1.1.72" evidence="2"/>
<dbReference type="GO" id="GO:0009307">
    <property type="term" value="P:DNA restriction-modification system"/>
    <property type="evidence" value="ECO:0007669"/>
    <property type="project" value="UniProtKB-KW"/>
</dbReference>
<evidence type="ECO:0000256" key="2">
    <source>
        <dbReference type="ARBA" id="ARBA00011900"/>
    </source>
</evidence>
<keyword evidence="5" id="KW-0949">S-adenosyl-L-methionine</keyword>
<dbReference type="Proteomes" id="UP000177565">
    <property type="component" value="Unassembled WGS sequence"/>
</dbReference>
<dbReference type="SUPFAM" id="SSF116734">
    <property type="entry name" value="DNA methylase specificity domain"/>
    <property type="match status" value="1"/>
</dbReference>
<dbReference type="GO" id="GO:0009007">
    <property type="term" value="F:site-specific DNA-methyltransferase (adenine-specific) activity"/>
    <property type="evidence" value="ECO:0007669"/>
    <property type="project" value="UniProtKB-EC"/>
</dbReference>
<evidence type="ECO:0000259" key="10">
    <source>
        <dbReference type="Pfam" id="PF02384"/>
    </source>
</evidence>
<dbReference type="GO" id="GO:0032259">
    <property type="term" value="P:methylation"/>
    <property type="evidence" value="ECO:0007669"/>
    <property type="project" value="UniProtKB-KW"/>
</dbReference>
<dbReference type="Pfam" id="PF02384">
    <property type="entry name" value="N6_Mtase"/>
    <property type="match status" value="1"/>
</dbReference>
<protein>
    <recommendedName>
        <fullName evidence="2">site-specific DNA-methyltransferase (adenine-specific)</fullName>
        <ecNumber evidence="2">2.1.1.72</ecNumber>
    </recommendedName>
</protein>
<dbReference type="Gene3D" id="3.40.50.150">
    <property type="entry name" value="Vaccinia Virus protein VP39"/>
    <property type="match status" value="1"/>
</dbReference>
<comment type="catalytic activity">
    <reaction evidence="8">
        <text>a 2'-deoxyadenosine in DNA + S-adenosyl-L-methionine = an N(6)-methyl-2'-deoxyadenosine in DNA + S-adenosyl-L-homocysteine + H(+)</text>
        <dbReference type="Rhea" id="RHEA:15197"/>
        <dbReference type="Rhea" id="RHEA-COMP:12418"/>
        <dbReference type="Rhea" id="RHEA-COMP:12419"/>
        <dbReference type="ChEBI" id="CHEBI:15378"/>
        <dbReference type="ChEBI" id="CHEBI:57856"/>
        <dbReference type="ChEBI" id="CHEBI:59789"/>
        <dbReference type="ChEBI" id="CHEBI:90615"/>
        <dbReference type="ChEBI" id="CHEBI:90616"/>
        <dbReference type="EC" id="2.1.1.72"/>
    </reaction>
</comment>
<feature type="domain" description="DNA methylase adenine-specific" evidence="10">
    <location>
        <begin position="301"/>
        <end position="566"/>
    </location>
</feature>